<protein>
    <submittedName>
        <fullName evidence="2">Uncharacterized protein</fullName>
    </submittedName>
</protein>
<reference evidence="2 3" key="1">
    <citation type="submission" date="2023-08" db="EMBL/GenBank/DDBJ databases">
        <title>A Necator americanus chromosomal reference genome.</title>
        <authorList>
            <person name="Ilik V."/>
            <person name="Petrzelkova K.J."/>
            <person name="Pardy F."/>
            <person name="Fuh T."/>
            <person name="Niatou-Singa F.S."/>
            <person name="Gouil Q."/>
            <person name="Baker L."/>
            <person name="Ritchie M.E."/>
            <person name="Jex A.R."/>
            <person name="Gazzola D."/>
            <person name="Li H."/>
            <person name="Toshio Fujiwara R."/>
            <person name="Zhan B."/>
            <person name="Aroian R.V."/>
            <person name="Pafco B."/>
            <person name="Schwarz E.M."/>
        </authorList>
    </citation>
    <scope>NUCLEOTIDE SEQUENCE [LARGE SCALE GENOMIC DNA]</scope>
    <source>
        <strain evidence="2 3">Aroian</strain>
        <tissue evidence="2">Whole animal</tissue>
    </source>
</reference>
<dbReference type="Proteomes" id="UP001303046">
    <property type="component" value="Unassembled WGS sequence"/>
</dbReference>
<evidence type="ECO:0000313" key="2">
    <source>
        <dbReference type="EMBL" id="KAK6752607.1"/>
    </source>
</evidence>
<keyword evidence="3" id="KW-1185">Reference proteome</keyword>
<feature type="signal peptide" evidence="1">
    <location>
        <begin position="1"/>
        <end position="25"/>
    </location>
</feature>
<accession>A0ABR1DQ84</accession>
<name>A0ABR1DQ84_NECAM</name>
<evidence type="ECO:0000256" key="1">
    <source>
        <dbReference type="SAM" id="SignalP"/>
    </source>
</evidence>
<organism evidence="2 3">
    <name type="scientific">Necator americanus</name>
    <name type="common">Human hookworm</name>
    <dbReference type="NCBI Taxonomy" id="51031"/>
    <lineage>
        <taxon>Eukaryota</taxon>
        <taxon>Metazoa</taxon>
        <taxon>Ecdysozoa</taxon>
        <taxon>Nematoda</taxon>
        <taxon>Chromadorea</taxon>
        <taxon>Rhabditida</taxon>
        <taxon>Rhabditina</taxon>
        <taxon>Rhabditomorpha</taxon>
        <taxon>Strongyloidea</taxon>
        <taxon>Ancylostomatidae</taxon>
        <taxon>Bunostominae</taxon>
        <taxon>Necator</taxon>
    </lineage>
</organism>
<evidence type="ECO:0000313" key="3">
    <source>
        <dbReference type="Proteomes" id="UP001303046"/>
    </source>
</evidence>
<keyword evidence="1" id="KW-0732">Signal</keyword>
<sequence>MDTLFCWFAPIIIVVLSSFSEQIVSFNESVREDRGGWAELCSSTTPSGKIREITAGDNINPAINSGIGNVLLQAVIGTEVGD</sequence>
<gene>
    <name evidence="2" type="primary">Necator_chrIV.g17102</name>
    <name evidence="2" type="ORF">RB195_003804</name>
</gene>
<dbReference type="EMBL" id="JAVFWL010000004">
    <property type="protein sequence ID" value="KAK6752607.1"/>
    <property type="molecule type" value="Genomic_DNA"/>
</dbReference>
<feature type="chain" id="PRO_5046380734" evidence="1">
    <location>
        <begin position="26"/>
        <end position="82"/>
    </location>
</feature>
<proteinExistence type="predicted"/>
<comment type="caution">
    <text evidence="2">The sequence shown here is derived from an EMBL/GenBank/DDBJ whole genome shotgun (WGS) entry which is preliminary data.</text>
</comment>